<dbReference type="Proteomes" id="UP000866496">
    <property type="component" value="Unassembled WGS sequence"/>
</dbReference>
<dbReference type="EMBL" id="DACWHX010000011">
    <property type="protein sequence ID" value="HAU1880645.1"/>
    <property type="molecule type" value="Genomic_DNA"/>
</dbReference>
<dbReference type="RefSeq" id="WP_010947827.1">
    <property type="nucleotide sequence ID" value="NZ_BBUG01000033.1"/>
</dbReference>
<evidence type="ECO:0000313" key="2">
    <source>
        <dbReference type="EMBL" id="PPK30112.1"/>
    </source>
</evidence>
<evidence type="ECO:0000313" key="3">
    <source>
        <dbReference type="Proteomes" id="UP000239239"/>
    </source>
</evidence>
<sequence>MLNFIILLEKQLKKQALLLISFAFNKAILTKQPDAKIVIPPPSVAVISWKANTQRDDHIRLLQDEGDMVWQKKNNYGLRSHIELAILRYKKVMGTAMKARELPQQKTECGIATRALNESLHWVCQSL</sequence>
<dbReference type="Proteomes" id="UP000239239">
    <property type="component" value="Unassembled WGS sequence"/>
</dbReference>
<protein>
    <recommendedName>
        <fullName evidence="4">Transposase</fullName>
    </recommendedName>
</protein>
<proteinExistence type="predicted"/>
<accession>A0A133WX49</accession>
<evidence type="ECO:0000313" key="1">
    <source>
        <dbReference type="EMBL" id="HAU1880645.1"/>
    </source>
</evidence>
<dbReference type="AlphaFoldDB" id="A0A133WX49"/>
<gene>
    <name evidence="2" type="ORF">C3928_10810</name>
    <name evidence="1" type="ORF">JBJ86_10370</name>
</gene>
<name>A0A133WX49_LEGPN</name>
<dbReference type="EMBL" id="PQWY01000015">
    <property type="protein sequence ID" value="PPK30112.1"/>
    <property type="molecule type" value="Genomic_DNA"/>
</dbReference>
<reference evidence="1" key="1">
    <citation type="journal article" date="2018" name="Genome Biol.">
        <title>SKESA: strategic k-mer extension for scrupulous assemblies.</title>
        <authorList>
            <person name="Souvorov A."/>
            <person name="Agarwala R."/>
            <person name="Lipman D.J."/>
        </authorList>
    </citation>
    <scope>NUCLEOTIDE SEQUENCE</scope>
    <source>
        <strain evidence="1">AZ00058701</strain>
    </source>
</reference>
<reference evidence="2 3" key="2">
    <citation type="submission" date="2018-02" db="EMBL/GenBank/DDBJ databases">
        <title>Draft genome sequences of four Legionella pneumophila clinical strains isolated in Ontario.</title>
        <authorList>
            <person name="Fortuna A."/>
            <person name="Ramnarine R."/>
            <person name="Li A."/>
            <person name="Frantz C."/>
            <person name="Mallo G."/>
        </authorList>
    </citation>
    <scope>NUCLEOTIDE SEQUENCE [LARGE SCALE GENOMIC DNA]</scope>
    <source>
        <strain evidence="2 3">LG61</strain>
    </source>
</reference>
<comment type="caution">
    <text evidence="2">The sequence shown here is derived from an EMBL/GenBank/DDBJ whole genome shotgun (WGS) entry which is preliminary data.</text>
</comment>
<evidence type="ECO:0008006" key="4">
    <source>
        <dbReference type="Google" id="ProtNLM"/>
    </source>
</evidence>
<organism evidence="2 3">
    <name type="scientific">Legionella pneumophila</name>
    <dbReference type="NCBI Taxonomy" id="446"/>
    <lineage>
        <taxon>Bacteria</taxon>
        <taxon>Pseudomonadati</taxon>
        <taxon>Pseudomonadota</taxon>
        <taxon>Gammaproteobacteria</taxon>
        <taxon>Legionellales</taxon>
        <taxon>Legionellaceae</taxon>
        <taxon>Legionella</taxon>
    </lineage>
</organism>
<dbReference type="GeneID" id="57036112"/>
<dbReference type="OrthoDB" id="5652976at2"/>
<reference evidence="1" key="3">
    <citation type="submission" date="2019-10" db="EMBL/GenBank/DDBJ databases">
        <authorList>
            <consortium name="NCBI Pathogen Detection Project"/>
        </authorList>
    </citation>
    <scope>NUCLEOTIDE SEQUENCE</scope>
    <source>
        <strain evidence="1">AZ00058701</strain>
    </source>
</reference>